<sequence>MNAQQMWNQFAAQNQITVTEYQSWAFGAFADELAELVLKGMKTGTSSAYPLYEAENEALPKAGDYSVILDSKDEAVCIIQTINVSIVPFREVKEEHAAKEGEGDGSLEYWRKVHVEFFKKCLSEEGKQFDEDMPVVCEEFKLVYVP</sequence>
<dbReference type="eggNOG" id="COG4405">
    <property type="taxonomic scope" value="Bacteria"/>
</dbReference>
<evidence type="ECO:0000313" key="3">
    <source>
        <dbReference type="Proteomes" id="UP000001662"/>
    </source>
</evidence>
<evidence type="ECO:0000259" key="1">
    <source>
        <dbReference type="SMART" id="SM01022"/>
    </source>
</evidence>
<dbReference type="KEGG" id="csh:Closa_3228"/>
<organism evidence="2 3">
    <name type="scientific">Lacrimispora saccharolytica (strain ATCC 35040 / DSM 2544 / NRCC 2533 / WM1)</name>
    <name type="common">Clostridium saccharolyticum</name>
    <dbReference type="NCBI Taxonomy" id="610130"/>
    <lineage>
        <taxon>Bacteria</taxon>
        <taxon>Bacillati</taxon>
        <taxon>Bacillota</taxon>
        <taxon>Clostridia</taxon>
        <taxon>Lachnospirales</taxon>
        <taxon>Lachnospiraceae</taxon>
        <taxon>Lacrimispora</taxon>
    </lineage>
</organism>
<dbReference type="AlphaFoldDB" id="D9R8M9"/>
<dbReference type="InterPro" id="IPR007374">
    <property type="entry name" value="ASCH_domain"/>
</dbReference>
<gene>
    <name evidence="2" type="ordered locus">Closa_3228</name>
</gene>
<dbReference type="OrthoDB" id="9807542at2"/>
<protein>
    <recommendedName>
        <fullName evidence="1">ASCH domain-containing protein</fullName>
    </recommendedName>
</protein>
<dbReference type="InterPro" id="IPR015947">
    <property type="entry name" value="PUA-like_sf"/>
</dbReference>
<reference evidence="2" key="1">
    <citation type="submission" date="2010-07" db="EMBL/GenBank/DDBJ databases">
        <title>Complete sequence of Clostridium saccharolyticum WM1.</title>
        <authorList>
            <consortium name="US DOE Joint Genome Institute"/>
            <person name="Lucas S."/>
            <person name="Copeland A."/>
            <person name="Lapidus A."/>
            <person name="Cheng J.-F."/>
            <person name="Bruce D."/>
            <person name="Goodwin L."/>
            <person name="Pitluck S."/>
            <person name="Chertkov O."/>
            <person name="Detter J.C."/>
            <person name="Han C."/>
            <person name="Tapia R."/>
            <person name="Land M."/>
            <person name="Hauser L."/>
            <person name="Chang Y.-J."/>
            <person name="Jeffries C."/>
            <person name="Kyrpides N."/>
            <person name="Ivanova N."/>
            <person name="Mikhailova N."/>
            <person name="Mouttaki H."/>
            <person name="Lin L."/>
            <person name="Zhou J."/>
            <person name="Hemme C.L."/>
            <person name="Woyke T."/>
        </authorList>
    </citation>
    <scope>NUCLEOTIDE SEQUENCE [LARGE SCALE GENOMIC DNA]</scope>
    <source>
        <strain evidence="2">WM1</strain>
    </source>
</reference>
<keyword evidence="3" id="KW-1185">Reference proteome</keyword>
<name>D9R8M9_LACSW</name>
<dbReference type="SUPFAM" id="SSF88697">
    <property type="entry name" value="PUA domain-like"/>
    <property type="match status" value="1"/>
</dbReference>
<dbReference type="PIRSF" id="PIRSF021320">
    <property type="entry name" value="DUF984"/>
    <property type="match status" value="1"/>
</dbReference>
<accession>D9R8M9</accession>
<dbReference type="PANTHER" id="PTHR39203:SF1">
    <property type="entry name" value="CYTOPLASMIC PROTEIN"/>
    <property type="match status" value="1"/>
</dbReference>
<dbReference type="PANTHER" id="PTHR39203">
    <property type="entry name" value="CYTOPLASMIC PROTEIN-RELATED"/>
    <property type="match status" value="1"/>
</dbReference>
<dbReference type="Proteomes" id="UP000001662">
    <property type="component" value="Chromosome"/>
</dbReference>
<dbReference type="PaxDb" id="610130-Closa_3228"/>
<dbReference type="HOGENOM" id="CLU_102450_0_1_9"/>
<dbReference type="CDD" id="cd06553">
    <property type="entry name" value="ASCH_Ef3133_like"/>
    <property type="match status" value="1"/>
</dbReference>
<dbReference type="EMBL" id="CP002109">
    <property type="protein sequence ID" value="ADL05758.1"/>
    <property type="molecule type" value="Genomic_DNA"/>
</dbReference>
<dbReference type="SMART" id="SM01022">
    <property type="entry name" value="ASCH"/>
    <property type="match status" value="1"/>
</dbReference>
<dbReference type="InterPro" id="IPR009326">
    <property type="entry name" value="DUF984"/>
</dbReference>
<evidence type="ECO:0000313" key="2">
    <source>
        <dbReference type="EMBL" id="ADL05758.1"/>
    </source>
</evidence>
<proteinExistence type="predicted"/>
<dbReference type="Gene3D" id="3.10.400.10">
    <property type="entry name" value="Sulfate adenylyltransferase"/>
    <property type="match status" value="1"/>
</dbReference>
<feature type="domain" description="ASCH" evidence="1">
    <location>
        <begin position="24"/>
        <end position="144"/>
    </location>
</feature>
<dbReference type="RefSeq" id="WP_013273828.1">
    <property type="nucleotide sequence ID" value="NC_014376.1"/>
</dbReference>
<dbReference type="Pfam" id="PF04266">
    <property type="entry name" value="ASCH"/>
    <property type="match status" value="1"/>
</dbReference>